<evidence type="ECO:0000313" key="6">
    <source>
        <dbReference type="EMBL" id="PHJ15792.1"/>
    </source>
</evidence>
<dbReference type="Pfam" id="PF25426">
    <property type="entry name" value="AAA_lid_BCS1"/>
    <property type="match status" value="1"/>
</dbReference>
<dbReference type="AlphaFoldDB" id="A0A2C6KGX7"/>
<evidence type="ECO:0000313" key="7">
    <source>
        <dbReference type="Proteomes" id="UP000221165"/>
    </source>
</evidence>
<dbReference type="SMART" id="SM00382">
    <property type="entry name" value="AAA"/>
    <property type="match status" value="1"/>
</dbReference>
<dbReference type="InterPro" id="IPR027417">
    <property type="entry name" value="P-loop_NTPase"/>
</dbReference>
<dbReference type="Gene3D" id="3.40.50.300">
    <property type="entry name" value="P-loop containing nucleotide triphosphate hydrolases"/>
    <property type="match status" value="1"/>
</dbReference>
<dbReference type="EMBL" id="MIGC01007319">
    <property type="protein sequence ID" value="PHJ15792.1"/>
    <property type="molecule type" value="Genomic_DNA"/>
</dbReference>
<dbReference type="GO" id="GO:0016887">
    <property type="term" value="F:ATP hydrolysis activity"/>
    <property type="evidence" value="ECO:0007669"/>
    <property type="project" value="InterPro"/>
</dbReference>
<organism evidence="6 7">
    <name type="scientific">Cystoisospora suis</name>
    <dbReference type="NCBI Taxonomy" id="483139"/>
    <lineage>
        <taxon>Eukaryota</taxon>
        <taxon>Sar</taxon>
        <taxon>Alveolata</taxon>
        <taxon>Apicomplexa</taxon>
        <taxon>Conoidasida</taxon>
        <taxon>Coccidia</taxon>
        <taxon>Eucoccidiorida</taxon>
        <taxon>Eimeriorina</taxon>
        <taxon>Sarcocystidae</taxon>
        <taxon>Cystoisospora</taxon>
    </lineage>
</organism>
<feature type="domain" description="AAA+ ATPase" evidence="5">
    <location>
        <begin position="17"/>
        <end position="171"/>
    </location>
</feature>
<dbReference type="RefSeq" id="XP_067917524.1">
    <property type="nucleotide sequence ID" value="XM_068070499.1"/>
</dbReference>
<gene>
    <name evidence="6" type="ORF">CSUI_010395</name>
</gene>
<accession>A0A2C6KGX7</accession>
<dbReference type="VEuPathDB" id="ToxoDB:CSUI_010395"/>
<protein>
    <submittedName>
        <fullName evidence="6">Bcs1 family isoform 9</fullName>
    </submittedName>
</protein>
<evidence type="ECO:0000256" key="3">
    <source>
        <dbReference type="ARBA" id="ARBA00022840"/>
    </source>
</evidence>
<evidence type="ECO:0000256" key="4">
    <source>
        <dbReference type="SAM" id="MobiDB-lite"/>
    </source>
</evidence>
<dbReference type="PANTHER" id="PTHR23070">
    <property type="entry name" value="BCS1 AAA-TYPE ATPASE"/>
    <property type="match status" value="1"/>
</dbReference>
<dbReference type="InterPro" id="IPR057495">
    <property type="entry name" value="AAA_lid_BCS1"/>
</dbReference>
<dbReference type="Pfam" id="PF00004">
    <property type="entry name" value="AAA"/>
    <property type="match status" value="1"/>
</dbReference>
<dbReference type="GeneID" id="94433710"/>
<evidence type="ECO:0000256" key="1">
    <source>
        <dbReference type="ARBA" id="ARBA00007448"/>
    </source>
</evidence>
<sequence length="273" mass="30582">MRFLSSCGWYIDRGIPYRRGYLLHGPPGCGKSSFVMALAGRIKYNICLLNVGDPLMTDDRLQYLLATVPPRSILLLEDIDCAIPKSEIDSSILASGAAAGGGSRGDEDLLRRSNPYGMRGVTFSGLLNALDGVVATEERLSFMTTNHPERLPESLIRPGRVDMKIRIGYATSSQLHRQFLRFFPGHEEAAEKFVKKLQDIQLSMAEVQGFFLFCRDDVQEALKMAQAWKEADQEMRCKVSRELHNKRKKEEKEQEDRGKVNESQAISSSSSSS</sequence>
<feature type="compositionally biased region" description="Basic and acidic residues" evidence="4">
    <location>
        <begin position="241"/>
        <end position="260"/>
    </location>
</feature>
<name>A0A2C6KGX7_9APIC</name>
<dbReference type="InterPro" id="IPR003959">
    <property type="entry name" value="ATPase_AAA_core"/>
</dbReference>
<dbReference type="SUPFAM" id="SSF52540">
    <property type="entry name" value="P-loop containing nucleoside triphosphate hydrolases"/>
    <property type="match status" value="1"/>
</dbReference>
<proteinExistence type="inferred from homology"/>
<dbReference type="Proteomes" id="UP000221165">
    <property type="component" value="Unassembled WGS sequence"/>
</dbReference>
<keyword evidence="3" id="KW-0067">ATP-binding</keyword>
<dbReference type="InterPro" id="IPR050747">
    <property type="entry name" value="Mitochondrial_chaperone_BCS1"/>
</dbReference>
<feature type="region of interest" description="Disordered" evidence="4">
    <location>
        <begin position="241"/>
        <end position="273"/>
    </location>
</feature>
<evidence type="ECO:0000259" key="5">
    <source>
        <dbReference type="SMART" id="SM00382"/>
    </source>
</evidence>
<dbReference type="OrthoDB" id="10251412at2759"/>
<dbReference type="InterPro" id="IPR003593">
    <property type="entry name" value="AAA+_ATPase"/>
</dbReference>
<reference evidence="6 7" key="1">
    <citation type="journal article" date="2017" name="Int. J. Parasitol.">
        <title>The genome of the protozoan parasite Cystoisospora suis and a reverse vaccinology approach to identify vaccine candidates.</title>
        <authorList>
            <person name="Palmieri N."/>
            <person name="Shrestha A."/>
            <person name="Ruttkowski B."/>
            <person name="Beck T."/>
            <person name="Vogl C."/>
            <person name="Tomley F."/>
            <person name="Blake D.P."/>
            <person name="Joachim A."/>
        </authorList>
    </citation>
    <scope>NUCLEOTIDE SEQUENCE [LARGE SCALE GENOMIC DNA]</scope>
    <source>
        <strain evidence="6 7">Wien I</strain>
    </source>
</reference>
<dbReference type="GO" id="GO:0005524">
    <property type="term" value="F:ATP binding"/>
    <property type="evidence" value="ECO:0007669"/>
    <property type="project" value="UniProtKB-KW"/>
</dbReference>
<evidence type="ECO:0000256" key="2">
    <source>
        <dbReference type="ARBA" id="ARBA00022741"/>
    </source>
</evidence>
<comment type="caution">
    <text evidence="6">The sequence shown here is derived from an EMBL/GenBank/DDBJ whole genome shotgun (WGS) entry which is preliminary data.</text>
</comment>
<comment type="similarity">
    <text evidence="1">Belongs to the AAA ATPase family. BCS1 subfamily.</text>
</comment>
<dbReference type="CDD" id="cd19510">
    <property type="entry name" value="RecA-like_BCS1"/>
    <property type="match status" value="1"/>
</dbReference>
<keyword evidence="7" id="KW-1185">Reference proteome</keyword>
<keyword evidence="2" id="KW-0547">Nucleotide-binding</keyword>